<dbReference type="PANTHER" id="PTHR46268">
    <property type="entry name" value="STRESS RESPONSE PROTEIN NHAX"/>
    <property type="match status" value="1"/>
</dbReference>
<name>A0A7X4HG34_9BURK</name>
<sequence>MFKHILFPTDGSPLSEQATARVMELARVHGGRVTAISVLQPFPFMTMSGDSGVVVPDAEVFEGQMARAAQDAVGKVTAAASAAGVPCEGIVANSPSPYQEIVAAAGKLGCDAIVMASHGRTGLNKLFLGSETQKVLAHTELPVLVLR</sequence>
<proteinExistence type="inferred from homology"/>
<dbReference type="Proteomes" id="UP000450676">
    <property type="component" value="Unassembled WGS sequence"/>
</dbReference>
<keyword evidence="4" id="KW-1185">Reference proteome</keyword>
<comment type="caution">
    <text evidence="3">The sequence shown here is derived from an EMBL/GenBank/DDBJ whole genome shotgun (WGS) entry which is preliminary data.</text>
</comment>
<dbReference type="SUPFAM" id="SSF52402">
    <property type="entry name" value="Adenine nucleotide alpha hydrolases-like"/>
    <property type="match status" value="1"/>
</dbReference>
<dbReference type="Pfam" id="PF00582">
    <property type="entry name" value="Usp"/>
    <property type="match status" value="1"/>
</dbReference>
<comment type="similarity">
    <text evidence="1">Belongs to the universal stress protein A family.</text>
</comment>
<dbReference type="InterPro" id="IPR006016">
    <property type="entry name" value="UspA"/>
</dbReference>
<protein>
    <submittedName>
        <fullName evidence="3">Universal stress protein</fullName>
    </submittedName>
</protein>
<gene>
    <name evidence="3" type="ORF">GTP77_21045</name>
</gene>
<dbReference type="CDD" id="cd00293">
    <property type="entry name" value="USP-like"/>
    <property type="match status" value="1"/>
</dbReference>
<dbReference type="Gene3D" id="3.40.50.620">
    <property type="entry name" value="HUPs"/>
    <property type="match status" value="1"/>
</dbReference>
<reference evidence="3 4" key="1">
    <citation type="submission" date="2019-12" db="EMBL/GenBank/DDBJ databases">
        <title>Novel species isolated from a subtropical stream in China.</title>
        <authorList>
            <person name="Lu H."/>
        </authorList>
    </citation>
    <scope>NUCLEOTIDE SEQUENCE [LARGE SCALE GENOMIC DNA]</scope>
    <source>
        <strain evidence="3 4">FT127W</strain>
    </source>
</reference>
<evidence type="ECO:0000313" key="4">
    <source>
        <dbReference type="Proteomes" id="UP000450676"/>
    </source>
</evidence>
<dbReference type="EMBL" id="WWCU01000028">
    <property type="protein sequence ID" value="MYN09812.1"/>
    <property type="molecule type" value="Genomic_DNA"/>
</dbReference>
<dbReference type="PANTHER" id="PTHR46268:SF6">
    <property type="entry name" value="UNIVERSAL STRESS PROTEIN UP12"/>
    <property type="match status" value="1"/>
</dbReference>
<accession>A0A7X4HG34</accession>
<evidence type="ECO:0000259" key="2">
    <source>
        <dbReference type="Pfam" id="PF00582"/>
    </source>
</evidence>
<organism evidence="3 4">
    <name type="scientific">Pseudoduganella aquatica</name>
    <dbReference type="NCBI Taxonomy" id="2660641"/>
    <lineage>
        <taxon>Bacteria</taxon>
        <taxon>Pseudomonadati</taxon>
        <taxon>Pseudomonadota</taxon>
        <taxon>Betaproteobacteria</taxon>
        <taxon>Burkholderiales</taxon>
        <taxon>Oxalobacteraceae</taxon>
        <taxon>Telluria group</taxon>
        <taxon>Pseudoduganella</taxon>
    </lineage>
</organism>
<evidence type="ECO:0000313" key="3">
    <source>
        <dbReference type="EMBL" id="MYN09812.1"/>
    </source>
</evidence>
<dbReference type="AlphaFoldDB" id="A0A7X4HG34"/>
<evidence type="ECO:0000256" key="1">
    <source>
        <dbReference type="ARBA" id="ARBA00008791"/>
    </source>
</evidence>
<dbReference type="InterPro" id="IPR006015">
    <property type="entry name" value="Universal_stress_UspA"/>
</dbReference>
<dbReference type="RefSeq" id="WP_161074113.1">
    <property type="nucleotide sequence ID" value="NZ_CP086370.1"/>
</dbReference>
<feature type="domain" description="UspA" evidence="2">
    <location>
        <begin position="1"/>
        <end position="147"/>
    </location>
</feature>
<dbReference type="PRINTS" id="PR01438">
    <property type="entry name" value="UNVRSLSTRESS"/>
</dbReference>
<dbReference type="InterPro" id="IPR014729">
    <property type="entry name" value="Rossmann-like_a/b/a_fold"/>
</dbReference>